<protein>
    <recommendedName>
        <fullName evidence="2">DNA-directed DNA polymerase</fullName>
        <ecNumber evidence="2">2.7.7.7</ecNumber>
    </recommendedName>
</protein>
<dbReference type="GO" id="GO:0003682">
    <property type="term" value="F:chromatin binding"/>
    <property type="evidence" value="ECO:0007669"/>
    <property type="project" value="TreeGrafter"/>
</dbReference>
<proteinExistence type="inferred from homology"/>
<dbReference type="GO" id="GO:0005658">
    <property type="term" value="C:alpha DNA polymerase:primase complex"/>
    <property type="evidence" value="ECO:0007669"/>
    <property type="project" value="TreeGrafter"/>
</dbReference>
<evidence type="ECO:0000313" key="7">
    <source>
        <dbReference type="EMBL" id="OTF76403.1"/>
    </source>
</evidence>
<dbReference type="Pfam" id="PF00136">
    <property type="entry name" value="DNA_pol_B"/>
    <property type="match status" value="1"/>
</dbReference>
<dbReference type="PANTHER" id="PTHR45861">
    <property type="entry name" value="DNA POLYMERASE ALPHA CATALYTIC SUBUNIT"/>
    <property type="match status" value="1"/>
</dbReference>
<evidence type="ECO:0000256" key="5">
    <source>
        <dbReference type="ARBA" id="ARBA00022932"/>
    </source>
</evidence>
<dbReference type="EC" id="2.7.7.7" evidence="2"/>
<keyword evidence="3" id="KW-0808">Transferase</keyword>
<dbReference type="NCBIfam" id="TIGR00592">
    <property type="entry name" value="pol2"/>
    <property type="match status" value="1"/>
</dbReference>
<accession>A0A1Y3B950</accession>
<keyword evidence="8" id="KW-1185">Reference proteome</keyword>
<dbReference type="Proteomes" id="UP000194236">
    <property type="component" value="Unassembled WGS sequence"/>
</dbReference>
<dbReference type="GO" id="GO:0006273">
    <property type="term" value="P:lagging strand elongation"/>
    <property type="evidence" value="ECO:0007669"/>
    <property type="project" value="TreeGrafter"/>
</dbReference>
<dbReference type="EMBL" id="MUJZ01037665">
    <property type="protein sequence ID" value="OTF76403.1"/>
    <property type="molecule type" value="Genomic_DNA"/>
</dbReference>
<dbReference type="GO" id="GO:0006272">
    <property type="term" value="P:leading strand elongation"/>
    <property type="evidence" value="ECO:0007669"/>
    <property type="project" value="TreeGrafter"/>
</dbReference>
<dbReference type="OrthoDB" id="6755010at2759"/>
<dbReference type="GO" id="GO:0003887">
    <property type="term" value="F:DNA-directed DNA polymerase activity"/>
    <property type="evidence" value="ECO:0007669"/>
    <property type="project" value="UniProtKB-KW"/>
</dbReference>
<comment type="similarity">
    <text evidence="1">Belongs to the DNA polymerase type-B family.</text>
</comment>
<name>A0A1Y3B950_EURMA</name>
<dbReference type="PANTHER" id="PTHR45861:SF1">
    <property type="entry name" value="DNA POLYMERASE ALPHA CATALYTIC SUBUNIT"/>
    <property type="match status" value="1"/>
</dbReference>
<evidence type="ECO:0000256" key="2">
    <source>
        <dbReference type="ARBA" id="ARBA00012417"/>
    </source>
</evidence>
<gene>
    <name evidence="7" type="ORF">BLA29_010055</name>
</gene>
<dbReference type="PROSITE" id="PS00116">
    <property type="entry name" value="DNA_POLYMERASE_B"/>
    <property type="match status" value="1"/>
</dbReference>
<dbReference type="InterPro" id="IPR043502">
    <property type="entry name" value="DNA/RNA_pol_sf"/>
</dbReference>
<dbReference type="SUPFAM" id="SSF56672">
    <property type="entry name" value="DNA/RNA polymerases"/>
    <property type="match status" value="1"/>
</dbReference>
<dbReference type="Gene3D" id="1.10.287.690">
    <property type="entry name" value="Helix hairpin bin"/>
    <property type="match status" value="1"/>
</dbReference>
<dbReference type="GO" id="GO:0000166">
    <property type="term" value="F:nucleotide binding"/>
    <property type="evidence" value="ECO:0007669"/>
    <property type="project" value="InterPro"/>
</dbReference>
<evidence type="ECO:0000313" key="8">
    <source>
        <dbReference type="Proteomes" id="UP000194236"/>
    </source>
</evidence>
<dbReference type="InterPro" id="IPR042087">
    <property type="entry name" value="DNA_pol_B_thumb"/>
</dbReference>
<dbReference type="Gene3D" id="1.10.132.60">
    <property type="entry name" value="DNA polymerase family B, C-terminal domain"/>
    <property type="match status" value="1"/>
</dbReference>
<dbReference type="PRINTS" id="PR00106">
    <property type="entry name" value="DNAPOLB"/>
</dbReference>
<dbReference type="InterPro" id="IPR023211">
    <property type="entry name" value="DNA_pol_palm_dom_sf"/>
</dbReference>
<dbReference type="GO" id="GO:0003697">
    <property type="term" value="F:single-stranded DNA binding"/>
    <property type="evidence" value="ECO:0007669"/>
    <property type="project" value="TreeGrafter"/>
</dbReference>
<dbReference type="InterPro" id="IPR006134">
    <property type="entry name" value="DNA-dir_DNA_pol_B_multi_dom"/>
</dbReference>
<dbReference type="GO" id="GO:1902975">
    <property type="term" value="P:mitotic DNA replication initiation"/>
    <property type="evidence" value="ECO:0007669"/>
    <property type="project" value="TreeGrafter"/>
</dbReference>
<organism evidence="7 8">
    <name type="scientific">Euroglyphus maynei</name>
    <name type="common">Mayne's house dust mite</name>
    <dbReference type="NCBI Taxonomy" id="6958"/>
    <lineage>
        <taxon>Eukaryota</taxon>
        <taxon>Metazoa</taxon>
        <taxon>Ecdysozoa</taxon>
        <taxon>Arthropoda</taxon>
        <taxon>Chelicerata</taxon>
        <taxon>Arachnida</taxon>
        <taxon>Acari</taxon>
        <taxon>Acariformes</taxon>
        <taxon>Sarcoptiformes</taxon>
        <taxon>Astigmata</taxon>
        <taxon>Psoroptidia</taxon>
        <taxon>Analgoidea</taxon>
        <taxon>Pyroglyphidae</taxon>
        <taxon>Pyroglyphinae</taxon>
        <taxon>Euroglyphus</taxon>
    </lineage>
</organism>
<reference evidence="7 8" key="1">
    <citation type="submission" date="2017-03" db="EMBL/GenBank/DDBJ databases">
        <title>Genome Survey of Euroglyphus maynei.</title>
        <authorList>
            <person name="Arlian L.G."/>
            <person name="Morgan M.S."/>
            <person name="Rider S.D."/>
        </authorList>
    </citation>
    <scope>NUCLEOTIDE SEQUENCE [LARGE SCALE GENOMIC DNA]</scope>
    <source>
        <strain evidence="7">Arlian Lab</strain>
        <tissue evidence="7">Whole body</tissue>
    </source>
</reference>
<feature type="non-terminal residue" evidence="7">
    <location>
        <position position="1"/>
    </location>
</feature>
<evidence type="ECO:0000256" key="1">
    <source>
        <dbReference type="ARBA" id="ARBA00005755"/>
    </source>
</evidence>
<dbReference type="InterPro" id="IPR017964">
    <property type="entry name" value="DNA-dir_DNA_pol_B_CS"/>
</dbReference>
<evidence type="ECO:0000256" key="3">
    <source>
        <dbReference type="ARBA" id="ARBA00022679"/>
    </source>
</evidence>
<evidence type="ECO:0000256" key="4">
    <source>
        <dbReference type="ARBA" id="ARBA00022695"/>
    </source>
</evidence>
<feature type="non-terminal residue" evidence="7">
    <location>
        <position position="243"/>
    </location>
</feature>
<keyword evidence="4" id="KW-0548">Nucleotidyltransferase</keyword>
<comment type="caution">
    <text evidence="7">The sequence shown here is derived from an EMBL/GenBank/DDBJ whole genome shotgun (WGS) entry which is preliminary data.</text>
</comment>
<keyword evidence="5" id="KW-0239">DNA-directed DNA polymerase</keyword>
<evidence type="ECO:0000259" key="6">
    <source>
        <dbReference type="Pfam" id="PF00136"/>
    </source>
</evidence>
<dbReference type="Gene3D" id="3.90.1600.10">
    <property type="entry name" value="Palm domain of DNA polymerase"/>
    <property type="match status" value="1"/>
</dbReference>
<sequence>DEGVLPVEIRKLVESRREVKRQLFDPAISNDQRSQLDIKQKALKITANSMYGCLGYGRSRFYAKHLASMITQKGREILLHTKELVEKMGFEVIYGDTDSIMILTPCTKYEEVREIGRKIQAEVNQLYRRLEIDIDGVFRSMLLLKKKKYAALTVIPPRSSNRSELQYEREIKGLDIIRRDWSSLAKMAGETVLDHILKPDQSSELIVDQIHQYLKQLAERVRGGQLDLELFVINKALAKRPEE</sequence>
<feature type="domain" description="DNA-directed DNA polymerase family B multifunctional" evidence="6">
    <location>
        <begin position="2"/>
        <end position="242"/>
    </location>
</feature>
<dbReference type="AlphaFoldDB" id="A0A1Y3B950"/>
<dbReference type="GO" id="GO:0003688">
    <property type="term" value="F:DNA replication origin binding"/>
    <property type="evidence" value="ECO:0007669"/>
    <property type="project" value="TreeGrafter"/>
</dbReference>
<dbReference type="InterPro" id="IPR006172">
    <property type="entry name" value="DNA-dir_DNA_pol_B"/>
</dbReference>